<organism evidence="10 11">
    <name type="scientific">Methylocystis bryophila</name>
    <dbReference type="NCBI Taxonomy" id="655015"/>
    <lineage>
        <taxon>Bacteria</taxon>
        <taxon>Pseudomonadati</taxon>
        <taxon>Pseudomonadota</taxon>
        <taxon>Alphaproteobacteria</taxon>
        <taxon>Hyphomicrobiales</taxon>
        <taxon>Methylocystaceae</taxon>
        <taxon>Methylocystis</taxon>
    </lineage>
</organism>
<dbReference type="PANTHER" id="PTHR47320">
    <property type="entry name" value="BIFUNCTIONAL URIDYLYLTRANSFERASE/URIDYLYL-REMOVING ENZYME"/>
    <property type="match status" value="1"/>
</dbReference>
<dbReference type="Pfam" id="PF01966">
    <property type="entry name" value="HD"/>
    <property type="match status" value="1"/>
</dbReference>
<comment type="similarity">
    <text evidence="7">Belongs to the GlnD family.</text>
</comment>
<dbReference type="NCBIfam" id="NF003467">
    <property type="entry name" value="PRK05092.1"/>
    <property type="match status" value="1"/>
</dbReference>
<dbReference type="InterPro" id="IPR002934">
    <property type="entry name" value="Polymerase_NTP_transf_dom"/>
</dbReference>
<dbReference type="STRING" id="655015.B1812_09565"/>
<dbReference type="SUPFAM" id="SSF81593">
    <property type="entry name" value="Nucleotidyltransferase substrate binding subunit/domain"/>
    <property type="match status" value="1"/>
</dbReference>
<dbReference type="InterPro" id="IPR045865">
    <property type="entry name" value="ACT-like_dom_sf"/>
</dbReference>
<dbReference type="PROSITE" id="PS51831">
    <property type="entry name" value="HD"/>
    <property type="match status" value="1"/>
</dbReference>
<dbReference type="InterPro" id="IPR010043">
    <property type="entry name" value="UTase/UR"/>
</dbReference>
<dbReference type="KEGG" id="mbry:B1812_09565"/>
<dbReference type="PANTHER" id="PTHR47320:SF1">
    <property type="entry name" value="BIFUNCTIONAL URIDYLYLTRANSFERASE_URIDYLYL-REMOVING ENZYME"/>
    <property type="match status" value="1"/>
</dbReference>
<evidence type="ECO:0000256" key="4">
    <source>
        <dbReference type="ARBA" id="ARBA00022801"/>
    </source>
</evidence>
<feature type="domain" description="HD" evidence="9">
    <location>
        <begin position="483"/>
        <end position="605"/>
    </location>
</feature>
<evidence type="ECO:0000256" key="1">
    <source>
        <dbReference type="ARBA" id="ARBA00022679"/>
    </source>
</evidence>
<dbReference type="InterPro" id="IPR002912">
    <property type="entry name" value="ACT_dom"/>
</dbReference>
<comment type="domain">
    <text evidence="7">Has four distinct domains: an N-terminal nucleotidyltransferase (NT) domain responsible for UTase activity, a central HD domain that encodes UR activity, and two C-terminal ACT domains that seem to have a role in glutamine sensing.</text>
</comment>
<evidence type="ECO:0000256" key="3">
    <source>
        <dbReference type="ARBA" id="ARBA00022737"/>
    </source>
</evidence>
<feature type="domain" description="ACT" evidence="8">
    <location>
        <begin position="723"/>
        <end position="804"/>
    </location>
</feature>
<comment type="function">
    <text evidence="7">Modifies, by uridylylation and deuridylylation, the PII regulatory proteins (GlnB and homologs), in response to the nitrogen status of the cell that GlnD senses through the glutamine level. Under low glutamine levels, catalyzes the conversion of the PII proteins and UTP to PII-UMP and PPi, while under higher glutamine levels, GlnD hydrolyzes PII-UMP to PII and UMP (deuridylylation). Thus, controls uridylylation state and activity of the PII proteins, and plays an important role in the regulation of nitrogen metabolism.</text>
</comment>
<gene>
    <name evidence="7" type="primary">glnD</name>
    <name evidence="10" type="ORF">B1812_09565</name>
</gene>
<keyword evidence="3" id="KW-0677">Repeat</keyword>
<keyword evidence="4 7" id="KW-0378">Hydrolase</keyword>
<evidence type="ECO:0000256" key="7">
    <source>
        <dbReference type="HAMAP-Rule" id="MF_00277"/>
    </source>
</evidence>
<accession>A0A1W6N0X4</accession>
<keyword evidence="11" id="KW-1185">Reference proteome</keyword>
<dbReference type="Gene3D" id="3.30.460.10">
    <property type="entry name" value="Beta Polymerase, domain 2"/>
    <property type="match status" value="1"/>
</dbReference>
<dbReference type="GO" id="GO:0006808">
    <property type="term" value="P:regulation of nitrogen utilization"/>
    <property type="evidence" value="ECO:0007669"/>
    <property type="project" value="UniProtKB-UniRule"/>
</dbReference>
<dbReference type="SUPFAM" id="SSF81301">
    <property type="entry name" value="Nucleotidyltransferase"/>
    <property type="match status" value="1"/>
</dbReference>
<comment type="catalytic activity">
    <reaction evidence="7">
        <text>[protein-PII]-uridylyl-L-tyrosine + H2O = [protein-PII]-L-tyrosine + UMP + H(+)</text>
        <dbReference type="Rhea" id="RHEA:48600"/>
        <dbReference type="Rhea" id="RHEA-COMP:12147"/>
        <dbReference type="Rhea" id="RHEA-COMP:12148"/>
        <dbReference type="ChEBI" id="CHEBI:15377"/>
        <dbReference type="ChEBI" id="CHEBI:15378"/>
        <dbReference type="ChEBI" id="CHEBI:46858"/>
        <dbReference type="ChEBI" id="CHEBI:57865"/>
        <dbReference type="ChEBI" id="CHEBI:90602"/>
    </reaction>
</comment>
<dbReference type="InterPro" id="IPR013546">
    <property type="entry name" value="PII_UdlTrfase/GS_AdlTrfase"/>
</dbReference>
<dbReference type="AlphaFoldDB" id="A0A1W6N0X4"/>
<comment type="activity regulation">
    <text evidence="7">Uridylyltransferase (UTase) activity is inhibited by glutamine, while glutamine activates uridylyl-removing (UR) activity.</text>
</comment>
<feature type="region of interest" description="Uridylyltransferase" evidence="7">
    <location>
        <begin position="1"/>
        <end position="363"/>
    </location>
</feature>
<dbReference type="EMBL" id="CP019948">
    <property type="protein sequence ID" value="ARN83524.1"/>
    <property type="molecule type" value="Genomic_DNA"/>
</dbReference>
<feature type="domain" description="ACT" evidence="8">
    <location>
        <begin position="834"/>
        <end position="920"/>
    </location>
</feature>
<dbReference type="HAMAP" id="MF_00277">
    <property type="entry name" value="PII_uridylyl_transf"/>
    <property type="match status" value="1"/>
</dbReference>
<evidence type="ECO:0000313" key="11">
    <source>
        <dbReference type="Proteomes" id="UP000193978"/>
    </source>
</evidence>
<dbReference type="InterPro" id="IPR043519">
    <property type="entry name" value="NT_sf"/>
</dbReference>
<dbReference type="SMART" id="SM00471">
    <property type="entry name" value="HDc"/>
    <property type="match status" value="1"/>
</dbReference>
<dbReference type="NCBIfam" id="TIGR01693">
    <property type="entry name" value="UTase_glnD"/>
    <property type="match status" value="1"/>
</dbReference>
<protein>
    <recommendedName>
        <fullName evidence="7">Bifunctional uridylyltransferase/uridylyl-removing enzyme</fullName>
        <shortName evidence="7">UTase/UR</shortName>
    </recommendedName>
    <alternativeName>
        <fullName evidence="7">Bifunctional [protein-PII] modification enzyme</fullName>
    </alternativeName>
    <alternativeName>
        <fullName evidence="7">Bifunctional nitrogen sensor protein</fullName>
    </alternativeName>
    <domain>
        <recommendedName>
            <fullName evidence="7">[Protein-PII] uridylyltransferase</fullName>
            <shortName evidence="7">PII uridylyltransferase</shortName>
            <shortName evidence="7">UTase</shortName>
            <ecNumber evidence="7">2.7.7.59</ecNumber>
        </recommendedName>
    </domain>
    <domain>
        <recommendedName>
            <fullName evidence="7">[Protein-PII]-UMP uridylyl-removing enzyme</fullName>
            <shortName evidence="7">UR</shortName>
            <ecNumber evidence="7">3.1.4.-</ecNumber>
        </recommendedName>
    </domain>
</protein>
<dbReference type="Pfam" id="PF08335">
    <property type="entry name" value="GlnD_UR_UTase"/>
    <property type="match status" value="1"/>
</dbReference>
<dbReference type="SUPFAM" id="SSF55021">
    <property type="entry name" value="ACT-like"/>
    <property type="match status" value="2"/>
</dbReference>
<sequence length="924" mass="102620">MKALGAELDARIAAACAEAPTPAAARPRVVDELRAALDSGRAVARSALESGGKGLACARFLSDLEDELIRAIYRYVSRYVHVAGNPGLEERLTIVAVGGYGRGALAPGSDIDLLFLLPSKQTPWGESVAQAILYVLWDLRQKVGHASRSIAECMSHSKIDMTIRTTLIEARFLLGNAQLFEELLATFDREIMRVGAREFVGAKLEERDQRVARAGASRYLVEPNVKEGKGGLRDLNTLFWIAKYVYRVREARELVAAGLLTSAEMSLFERCEEFLWSVRCHLHFATGRAEERLSFEMQPRLANRLGYRDRAGLSRVERFMKHYFLVAKDVGDLTGIVCAALEARQAKPRAIFDRMFGSFRRRKINNLPEDFTVDFDRLNTCGDSVFAKDPVNLIRLFWLADQLGLPLHPDALRGVTRNLRRIDADLRANPEANRLFLELLLSRNMTESVLRKMNETGALGRFIPDFGRVVAMMQFNMYHHYTVDEHLLRAIGALSDMEAGRLPQFQPLIAEILPKILNRKVLYLGLLLHDIAKGRKEDHSIAGRDVALALCPRLGFEPGETQTVAWLVEHHLHMSIVAQNRDISDPRTIETFAAVVQSLERLKLLFVLTLCDIAAVGPNVLDAWKAQLLRQLYWETEVVLGGGHSAVDRKSRVAASKAELRAALSDWSDEQFEAYASRHYQAYWLKMDLPHKLRHAELLQDLPSDRPPLVAAVALDKARGAVELTVIAQDHRRLLSTIAGACAASGVNIVDAHIFTTADGLALDTILCSRTFEFDEDEMRRGGRIAHYLNKALRGEIIISEAIRARAPQTSQAAAFSIAPEVLIDNALSAVCTVIEVSGLDREGLLFELTNAISKLSLNIVSAHVTTFGERAVDTFYVKDLTGDKIFSPSRQGAIRRNLIEIFASAGEKRTAHSPDSVGNAPAS</sequence>
<dbReference type="Gene3D" id="1.10.3090.10">
    <property type="entry name" value="cca-adding enzyme, domain 2"/>
    <property type="match status" value="1"/>
</dbReference>
<dbReference type="CDD" id="cd04899">
    <property type="entry name" value="ACT_ACR-UUR-like_2"/>
    <property type="match status" value="1"/>
</dbReference>
<feature type="region of interest" description="Uridylyl-removing" evidence="7">
    <location>
        <begin position="364"/>
        <end position="722"/>
    </location>
</feature>
<evidence type="ECO:0000259" key="9">
    <source>
        <dbReference type="PROSITE" id="PS51831"/>
    </source>
</evidence>
<comment type="cofactor">
    <cofactor evidence="7">
        <name>Mg(2+)</name>
        <dbReference type="ChEBI" id="CHEBI:18420"/>
    </cofactor>
</comment>
<evidence type="ECO:0000259" key="8">
    <source>
        <dbReference type="PROSITE" id="PS51671"/>
    </source>
</evidence>
<proteinExistence type="inferred from homology"/>
<evidence type="ECO:0000256" key="2">
    <source>
        <dbReference type="ARBA" id="ARBA00022695"/>
    </source>
</evidence>
<dbReference type="GO" id="GO:0008773">
    <property type="term" value="F:[protein-PII] uridylyltransferase activity"/>
    <property type="evidence" value="ECO:0007669"/>
    <property type="project" value="UniProtKB-UniRule"/>
</dbReference>
<dbReference type="SUPFAM" id="SSF81891">
    <property type="entry name" value="Poly A polymerase C-terminal region-like"/>
    <property type="match status" value="1"/>
</dbReference>
<dbReference type="PROSITE" id="PS51671">
    <property type="entry name" value="ACT"/>
    <property type="match status" value="2"/>
</dbReference>
<dbReference type="Proteomes" id="UP000193978">
    <property type="component" value="Chromosome"/>
</dbReference>
<dbReference type="EC" id="2.7.7.59" evidence="7"/>
<dbReference type="CDD" id="cd05401">
    <property type="entry name" value="NT_GlnE_GlnD_like"/>
    <property type="match status" value="1"/>
</dbReference>
<evidence type="ECO:0000256" key="6">
    <source>
        <dbReference type="ARBA" id="ARBA00023268"/>
    </source>
</evidence>
<dbReference type="Pfam" id="PF01909">
    <property type="entry name" value="NTP_transf_2"/>
    <property type="match status" value="1"/>
</dbReference>
<evidence type="ECO:0000313" key="10">
    <source>
        <dbReference type="EMBL" id="ARN83524.1"/>
    </source>
</evidence>
<name>A0A1W6N0X4_9HYPH</name>
<dbReference type="CDD" id="cd04900">
    <property type="entry name" value="ACT_UUR-like_1"/>
    <property type="match status" value="1"/>
</dbReference>
<keyword evidence="2 7" id="KW-0548">Nucleotidyltransferase</keyword>
<dbReference type="PIRSF" id="PIRSF006288">
    <property type="entry name" value="PII_uridyltransf"/>
    <property type="match status" value="1"/>
</dbReference>
<keyword evidence="1 7" id="KW-0808">Transferase</keyword>
<dbReference type="InterPro" id="IPR003607">
    <property type="entry name" value="HD/PDEase_dom"/>
</dbReference>
<dbReference type="EC" id="3.1.4.-" evidence="7"/>
<comment type="catalytic activity">
    <reaction evidence="7">
        <text>[protein-PII]-L-tyrosine + UTP = [protein-PII]-uridylyl-L-tyrosine + diphosphate</text>
        <dbReference type="Rhea" id="RHEA:13673"/>
        <dbReference type="Rhea" id="RHEA-COMP:12147"/>
        <dbReference type="Rhea" id="RHEA-COMP:12148"/>
        <dbReference type="ChEBI" id="CHEBI:33019"/>
        <dbReference type="ChEBI" id="CHEBI:46398"/>
        <dbReference type="ChEBI" id="CHEBI:46858"/>
        <dbReference type="ChEBI" id="CHEBI:90602"/>
        <dbReference type="EC" id="2.7.7.59"/>
    </reaction>
</comment>
<dbReference type="GO" id="GO:0008081">
    <property type="term" value="F:phosphoric diester hydrolase activity"/>
    <property type="evidence" value="ECO:0007669"/>
    <property type="project" value="UniProtKB-UniRule"/>
</dbReference>
<keyword evidence="6 7" id="KW-0511">Multifunctional enzyme</keyword>
<reference evidence="10 11" key="1">
    <citation type="submission" date="2017-02" db="EMBL/GenBank/DDBJ databases">
        <authorList>
            <person name="Peterson S.W."/>
        </authorList>
    </citation>
    <scope>NUCLEOTIDE SEQUENCE [LARGE SCALE GENOMIC DNA]</scope>
    <source>
        <strain evidence="10 11">S285</strain>
    </source>
</reference>
<evidence type="ECO:0000256" key="5">
    <source>
        <dbReference type="ARBA" id="ARBA00022842"/>
    </source>
</evidence>
<keyword evidence="5 7" id="KW-0460">Magnesium</keyword>
<dbReference type="InterPro" id="IPR006674">
    <property type="entry name" value="HD_domain"/>
</dbReference>